<gene>
    <name evidence="3" type="ORF">VIN7_5152</name>
</gene>
<dbReference type="Proteomes" id="UP000009009">
    <property type="component" value="Unassembled WGS sequence"/>
</dbReference>
<evidence type="ECO:0000313" key="3">
    <source>
        <dbReference type="EMBL" id="EHN04143.1"/>
    </source>
</evidence>
<keyword evidence="2" id="KW-0496">Mitochondrion</keyword>
<dbReference type="HOGENOM" id="CLU_1316324_0_0_1"/>
<comment type="subcellular location">
    <subcellularLocation>
        <location evidence="1">Mitochondrion</location>
    </subcellularLocation>
</comment>
<accession>H0GQ57</accession>
<name>H0GQ57_SACCK</name>
<reference evidence="3 4" key="1">
    <citation type="journal article" date="2012" name="FEMS Yeast Res.">
        <title>The genome sequence of the wine yeast VIN7 reveals an allotriploid hybrid genome with Saccharomyces cerevisiae and Saccharomyces kudriavzevii origins.</title>
        <authorList>
            <person name="Borneman A.R."/>
            <person name="Desany B.A."/>
            <person name="Riches D."/>
            <person name="Affourtit J.P."/>
            <person name="Forgan A.H."/>
            <person name="Pretorius I.S."/>
            <person name="Egholm M."/>
            <person name="Chambers P.J."/>
        </authorList>
    </citation>
    <scope>NUCLEOTIDE SEQUENCE [LARGE SCALE GENOMIC DNA]</scope>
    <source>
        <strain evidence="3 4">VIN7</strain>
    </source>
</reference>
<dbReference type="OrthoDB" id="3992052at2759"/>
<dbReference type="GO" id="GO:0005739">
    <property type="term" value="C:mitochondrion"/>
    <property type="evidence" value="ECO:0007669"/>
    <property type="project" value="UniProtKB-SubCell"/>
</dbReference>
<comment type="caution">
    <text evidence="3">The sequence shown here is derived from an EMBL/GenBank/DDBJ whole genome shotgun (WGS) entry which is preliminary data.</text>
</comment>
<proteinExistence type="predicted"/>
<protein>
    <submittedName>
        <fullName evidence="3">Sue1p</fullName>
    </submittedName>
</protein>
<evidence type="ECO:0000313" key="4">
    <source>
        <dbReference type="Proteomes" id="UP000009009"/>
    </source>
</evidence>
<dbReference type="EMBL" id="AGVY01000050">
    <property type="protein sequence ID" value="EHN04143.1"/>
    <property type="molecule type" value="Genomic_DNA"/>
</dbReference>
<dbReference type="Pfam" id="PF08692">
    <property type="entry name" value="Pet20"/>
    <property type="match status" value="1"/>
</dbReference>
<evidence type="ECO:0000256" key="1">
    <source>
        <dbReference type="ARBA" id="ARBA00004173"/>
    </source>
</evidence>
<dbReference type="AlphaFoldDB" id="H0GQ57"/>
<sequence length="218" mass="25719">MILLKRTKIRGVSVSFVSLQRRTHSRLVNPIRQQHQQITKQRSSKILKNAHFYDFRSLPKVPTTQYLEARELTRDILYSGYRPVMYPVKENPLFRDKKRKSLQTLLTMNEKTNAEAKTIDEKKHKNILFGERGTGGIMSGGVNGTWKYNPTVPNELLPFNWWSTSSMGMEYFPEWKNVPPYMMRKLKPFDKALQMRLTHKSKKKNEINNKYLAYTYGK</sequence>
<keyword evidence="4" id="KW-1185">Reference proteome</keyword>
<dbReference type="InterPro" id="IPR014804">
    <property type="entry name" value="Pet20-like"/>
</dbReference>
<dbReference type="PhylomeDB" id="H0GQ57"/>
<evidence type="ECO:0000256" key="2">
    <source>
        <dbReference type="ARBA" id="ARBA00023128"/>
    </source>
</evidence>
<organism evidence="3 4">
    <name type="scientific">Saccharomyces cerevisiae x Saccharomyces kudriavzevii (strain VIN7)</name>
    <name type="common">Yeast</name>
    <dbReference type="NCBI Taxonomy" id="1095631"/>
    <lineage>
        <taxon>Eukaryota</taxon>
        <taxon>Fungi</taxon>
        <taxon>Dikarya</taxon>
        <taxon>Ascomycota</taxon>
        <taxon>Saccharomycotina</taxon>
        <taxon>Saccharomycetes</taxon>
        <taxon>Saccharomycetales</taxon>
        <taxon>Saccharomycetaceae</taxon>
        <taxon>Saccharomyces</taxon>
    </lineage>
</organism>